<dbReference type="PROSITE" id="PS00588">
    <property type="entry name" value="FLAGELLA_BB_ROD"/>
    <property type="match status" value="1"/>
</dbReference>
<dbReference type="SUPFAM" id="SSF117143">
    <property type="entry name" value="Flagellar hook protein flgE"/>
    <property type="match status" value="1"/>
</dbReference>
<dbReference type="InterPro" id="IPR001444">
    <property type="entry name" value="Flag_bb_rod_N"/>
</dbReference>
<feature type="domain" description="Flagellar basal body rod protein N-terminal" evidence="5">
    <location>
        <begin position="5"/>
        <end position="35"/>
    </location>
</feature>
<evidence type="ECO:0000313" key="8">
    <source>
        <dbReference type="EMBL" id="SES91712.1"/>
    </source>
</evidence>
<dbReference type="PANTHER" id="PTHR30435">
    <property type="entry name" value="FLAGELLAR PROTEIN"/>
    <property type="match status" value="1"/>
</dbReference>
<dbReference type="GO" id="GO:0071978">
    <property type="term" value="P:bacterial-type flagellum-dependent swarming motility"/>
    <property type="evidence" value="ECO:0007669"/>
    <property type="project" value="TreeGrafter"/>
</dbReference>
<dbReference type="InterPro" id="IPR020013">
    <property type="entry name" value="Flagellar_FlgE/F/G"/>
</dbReference>
<dbReference type="OrthoDB" id="9804559at2"/>
<feature type="domain" description="Flagellar hook protein FlgE/F/G-like D1" evidence="7">
    <location>
        <begin position="82"/>
        <end position="148"/>
    </location>
</feature>
<reference evidence="8 9" key="1">
    <citation type="submission" date="2016-10" db="EMBL/GenBank/DDBJ databases">
        <authorList>
            <person name="de Groot N.N."/>
        </authorList>
    </citation>
    <scope>NUCLEOTIDE SEQUENCE [LARGE SCALE GENOMIC DNA]</scope>
    <source>
        <strain evidence="8 9">DSM 17862</strain>
    </source>
</reference>
<evidence type="ECO:0000256" key="3">
    <source>
        <dbReference type="ARBA" id="ARBA00023143"/>
    </source>
</evidence>
<evidence type="ECO:0000256" key="2">
    <source>
        <dbReference type="ARBA" id="ARBA00009677"/>
    </source>
</evidence>
<keyword evidence="9" id="KW-1185">Reference proteome</keyword>
<evidence type="ECO:0000313" key="9">
    <source>
        <dbReference type="Proteomes" id="UP000199180"/>
    </source>
</evidence>
<dbReference type="EMBL" id="FOHO01000002">
    <property type="protein sequence ID" value="SES91712.1"/>
    <property type="molecule type" value="Genomic_DNA"/>
</dbReference>
<keyword evidence="3 4" id="KW-0975">Bacterial flagellum</keyword>
<evidence type="ECO:0000259" key="6">
    <source>
        <dbReference type="Pfam" id="PF06429"/>
    </source>
</evidence>
<dbReference type="Pfam" id="PF00460">
    <property type="entry name" value="Flg_bb_rod"/>
    <property type="match status" value="1"/>
</dbReference>
<dbReference type="InterPro" id="IPR019776">
    <property type="entry name" value="Flagellar_basal_body_rod_CS"/>
</dbReference>
<dbReference type="Proteomes" id="UP000199180">
    <property type="component" value="Unassembled WGS sequence"/>
</dbReference>
<accession>A0A1I0ABZ4</accession>
<sequence length="238" mass="25495">MDNAIYAALTRQSGLMKEMRVVANNIANANTTGFRREGVIFAEHLAPVDGRGDTLSMAHARGRLIDLNQGVLNQTNGSFDLAIEGDGFFMVQTPQGDRLTRAGAFMPSGEGELMNADGHRLLDEGQAPILVPAGATGVSVAGDGTVSANGVPFARIGVFTAAEDAQLTHDGGTLFATDTDPEPVENPQIRQGFLEESNVDAVFEISRMIEVQRAYELGQSFLDREDQRIRGAITAMTR</sequence>
<keyword evidence="8" id="KW-0966">Cell projection</keyword>
<comment type="similarity">
    <text evidence="2 4">Belongs to the flagella basal body rod proteins family.</text>
</comment>
<dbReference type="Pfam" id="PF06429">
    <property type="entry name" value="Flg_bbr_C"/>
    <property type="match status" value="1"/>
</dbReference>
<gene>
    <name evidence="8" type="ORF">SAMN04489858_102183</name>
</gene>
<dbReference type="AlphaFoldDB" id="A0A1I0ABZ4"/>
<dbReference type="NCBIfam" id="TIGR02490">
    <property type="entry name" value="flgF"/>
    <property type="match status" value="1"/>
</dbReference>
<proteinExistence type="inferred from homology"/>
<comment type="subunit">
    <text evidence="4">The basal body constitutes a major portion of the flagellar organelle and consists of five rings (E,L,P,S, and M) mounted on a central rod. The rod consists of about 26 subunits of FlgG in the distal portion, and FlgB, FlgC and FlgF are thought to build up the proximal portion of the rod with about 6 subunits each.</text>
</comment>
<dbReference type="Pfam" id="PF22692">
    <property type="entry name" value="LlgE_F_G_D1"/>
    <property type="match status" value="1"/>
</dbReference>
<dbReference type="InterPro" id="IPR037925">
    <property type="entry name" value="FlgE/F/G-like"/>
</dbReference>
<dbReference type="NCBIfam" id="NF009332">
    <property type="entry name" value="PRK12690.1"/>
    <property type="match status" value="1"/>
</dbReference>
<evidence type="ECO:0000259" key="7">
    <source>
        <dbReference type="Pfam" id="PF22692"/>
    </source>
</evidence>
<feature type="domain" description="Flagellar basal-body/hook protein C-terminal" evidence="6">
    <location>
        <begin position="190"/>
        <end position="230"/>
    </location>
</feature>
<evidence type="ECO:0000259" key="5">
    <source>
        <dbReference type="Pfam" id="PF00460"/>
    </source>
</evidence>
<comment type="subcellular location">
    <subcellularLocation>
        <location evidence="1 4">Bacterial flagellum basal body</location>
    </subcellularLocation>
</comment>
<evidence type="ECO:0000256" key="1">
    <source>
        <dbReference type="ARBA" id="ARBA00004117"/>
    </source>
</evidence>
<evidence type="ECO:0000256" key="4">
    <source>
        <dbReference type="RuleBase" id="RU362116"/>
    </source>
</evidence>
<name>A0A1I0ABZ4_9RHOB</name>
<dbReference type="InterPro" id="IPR010930">
    <property type="entry name" value="Flg_bb/hook_C_dom"/>
</dbReference>
<keyword evidence="8" id="KW-0969">Cilium</keyword>
<dbReference type="NCBIfam" id="TIGR03506">
    <property type="entry name" value="FlgEFG_subfam"/>
    <property type="match status" value="1"/>
</dbReference>
<dbReference type="InterPro" id="IPR053967">
    <property type="entry name" value="LlgE_F_G-like_D1"/>
</dbReference>
<dbReference type="RefSeq" id="WP_090732462.1">
    <property type="nucleotide sequence ID" value="NZ_CP177219.1"/>
</dbReference>
<dbReference type="InterPro" id="IPR012836">
    <property type="entry name" value="FlgF"/>
</dbReference>
<dbReference type="STRING" id="364199.SAMN04489858_102183"/>
<dbReference type="PANTHER" id="PTHR30435:SF19">
    <property type="entry name" value="FLAGELLAR BASAL-BODY ROD PROTEIN FLGG"/>
    <property type="match status" value="1"/>
</dbReference>
<keyword evidence="8" id="KW-0282">Flagellum</keyword>
<organism evidence="8 9">
    <name type="scientific">Paracoccus homiensis</name>
    <dbReference type="NCBI Taxonomy" id="364199"/>
    <lineage>
        <taxon>Bacteria</taxon>
        <taxon>Pseudomonadati</taxon>
        <taxon>Pseudomonadota</taxon>
        <taxon>Alphaproteobacteria</taxon>
        <taxon>Rhodobacterales</taxon>
        <taxon>Paracoccaceae</taxon>
        <taxon>Paracoccus</taxon>
    </lineage>
</organism>
<protein>
    <recommendedName>
        <fullName evidence="4">Flagellar basal-body rod protein FlgF</fullName>
    </recommendedName>
</protein>
<dbReference type="GO" id="GO:0030694">
    <property type="term" value="C:bacterial-type flagellum basal body, rod"/>
    <property type="evidence" value="ECO:0007669"/>
    <property type="project" value="UniProtKB-UniRule"/>
</dbReference>